<feature type="transmembrane region" description="Helical" evidence="9">
    <location>
        <begin position="177"/>
        <end position="195"/>
    </location>
</feature>
<evidence type="ECO:0000256" key="9">
    <source>
        <dbReference type="SAM" id="Phobius"/>
    </source>
</evidence>
<feature type="transmembrane region" description="Helical" evidence="9">
    <location>
        <begin position="324"/>
        <end position="344"/>
    </location>
</feature>
<dbReference type="GO" id="GO:0008982">
    <property type="term" value="F:protein-N(PI)-phosphohistidine-sugar phosphotransferase activity"/>
    <property type="evidence" value="ECO:0007669"/>
    <property type="project" value="UniProtKB-UniRule"/>
</dbReference>
<dbReference type="PROSITE" id="PS51105">
    <property type="entry name" value="PTS_EIIC_TYPE_3"/>
    <property type="match status" value="1"/>
</dbReference>
<dbReference type="GO" id="GO:1902815">
    <property type="term" value="P:N,N'-diacetylchitobiose import"/>
    <property type="evidence" value="ECO:0007669"/>
    <property type="project" value="TreeGrafter"/>
</dbReference>
<evidence type="ECO:0000313" key="11">
    <source>
        <dbReference type="EMBL" id="MBP1043811.1"/>
    </source>
</evidence>
<evidence type="ECO:0000313" key="12">
    <source>
        <dbReference type="Proteomes" id="UP000674938"/>
    </source>
</evidence>
<feature type="transmembrane region" description="Helical" evidence="9">
    <location>
        <begin position="31"/>
        <end position="52"/>
    </location>
</feature>
<keyword evidence="4 8" id="KW-0762">Sugar transport</keyword>
<proteinExistence type="predicted"/>
<evidence type="ECO:0000256" key="2">
    <source>
        <dbReference type="ARBA" id="ARBA00022448"/>
    </source>
</evidence>
<organism evidence="11 12">
    <name type="scientific">Vagococcus allomyrinae</name>
    <dbReference type="NCBI Taxonomy" id="2794353"/>
    <lineage>
        <taxon>Bacteria</taxon>
        <taxon>Bacillati</taxon>
        <taxon>Bacillota</taxon>
        <taxon>Bacilli</taxon>
        <taxon>Lactobacillales</taxon>
        <taxon>Enterococcaceae</taxon>
        <taxon>Vagococcus</taxon>
    </lineage>
</organism>
<dbReference type="GO" id="GO:0005886">
    <property type="term" value="C:plasma membrane"/>
    <property type="evidence" value="ECO:0007669"/>
    <property type="project" value="UniProtKB-SubCell"/>
</dbReference>
<keyword evidence="2 8" id="KW-0813">Transport</keyword>
<feature type="transmembrane region" description="Helical" evidence="9">
    <location>
        <begin position="67"/>
        <end position="90"/>
    </location>
</feature>
<dbReference type="InterPro" id="IPR004501">
    <property type="entry name" value="PTS_EIIC_3"/>
</dbReference>
<dbReference type="AlphaFoldDB" id="A0A940SXX9"/>
<keyword evidence="12" id="KW-1185">Reference proteome</keyword>
<dbReference type="NCBIfam" id="TIGR00410">
    <property type="entry name" value="lacE"/>
    <property type="match status" value="1"/>
</dbReference>
<comment type="function">
    <text evidence="8">The phosphoenolpyruvate-dependent sugar phosphotransferase system (PTS), a major carbohydrate active -transport system, catalyzes the phosphorylation of incoming sugar substrates concomitant with their translocation across the cell membrane.</text>
</comment>
<dbReference type="InterPro" id="IPR004796">
    <property type="entry name" value="PTS_IIC_cello"/>
</dbReference>
<dbReference type="GO" id="GO:0009401">
    <property type="term" value="P:phosphoenolpyruvate-dependent sugar phosphotransferase system"/>
    <property type="evidence" value="ECO:0007669"/>
    <property type="project" value="InterPro"/>
</dbReference>
<keyword evidence="6 9" id="KW-1133">Transmembrane helix</keyword>
<evidence type="ECO:0000256" key="4">
    <source>
        <dbReference type="ARBA" id="ARBA00022597"/>
    </source>
</evidence>
<feature type="transmembrane region" description="Helical" evidence="9">
    <location>
        <begin position="407"/>
        <end position="424"/>
    </location>
</feature>
<gene>
    <name evidence="11" type="ORF">I6N95_22535</name>
</gene>
<comment type="caution">
    <text evidence="11">The sequence shown here is derived from an EMBL/GenBank/DDBJ whole genome shotgun (WGS) entry which is preliminary data.</text>
</comment>
<dbReference type="RefSeq" id="WP_209531662.1">
    <property type="nucleotide sequence ID" value="NZ_JAEEGA010000019.1"/>
</dbReference>
<evidence type="ECO:0000256" key="7">
    <source>
        <dbReference type="ARBA" id="ARBA00023136"/>
    </source>
</evidence>
<accession>A0A940SXX9</accession>
<evidence type="ECO:0000256" key="6">
    <source>
        <dbReference type="ARBA" id="ARBA00022989"/>
    </source>
</evidence>
<dbReference type="PIRSF" id="PIRSF006351">
    <property type="entry name" value="PTS_EIIC-Cellobiose"/>
    <property type="match status" value="1"/>
</dbReference>
<dbReference type="Pfam" id="PF02378">
    <property type="entry name" value="PTS_EIIC"/>
    <property type="match status" value="1"/>
</dbReference>
<dbReference type="PANTHER" id="PTHR33989:SF4">
    <property type="entry name" value="PTS SYSTEM N,N'-DIACETYLCHITOBIOSE-SPECIFIC EIIC COMPONENT"/>
    <property type="match status" value="1"/>
</dbReference>
<name>A0A940SXX9_9ENTE</name>
<keyword evidence="7 8" id="KW-0472">Membrane</keyword>
<protein>
    <recommendedName>
        <fullName evidence="8">Permease IIC component</fullName>
    </recommendedName>
</protein>
<feature type="transmembrane region" description="Helical" evidence="9">
    <location>
        <begin position="431"/>
        <end position="453"/>
    </location>
</feature>
<evidence type="ECO:0000256" key="8">
    <source>
        <dbReference type="PIRNR" id="PIRNR006351"/>
    </source>
</evidence>
<keyword evidence="3 8" id="KW-1003">Cell membrane</keyword>
<evidence type="ECO:0000259" key="10">
    <source>
        <dbReference type="PROSITE" id="PS51105"/>
    </source>
</evidence>
<feature type="transmembrane region" description="Helical" evidence="9">
    <location>
        <begin position="379"/>
        <end position="401"/>
    </location>
</feature>
<sequence>MNGLMNWMEKYILPTATKIGSQKHLVALRDAFIATMPATMAGAIATLLNAFLRDFPRDWGYDGFVEAMAPIIGINGLVWTGTLAIMAVIFSMTLGSNLAKAYDVDRLSGSVVSLAAFFMGLTDSAQAVLTLPKTLGKDAVAIITEAGGTVAVDKGVQTITTGAWGYFNFGKHMGGSGLFTAIIFGFIATILFAKLMQKNIIIKMPDSVPPAVSKAFAAIIPAAVALYTVGIINYTFTRVTGQRMIDWITETIQAPMINLSQGFGAVLLIVFMVHLLWFFGIHGTNVMSPILQTLYGTAMTENTNAFQTGQKIPYKWVAGSFEAFVWPGGAGVTLVLIISVLLLSKRADYLTVGKLSIGPGIFNINEPVMFGMPVVLNPLFMIPFILAPMATAAIAYAATFAGLVKPVVVNVIWVMPTIISGFLATGGDWRAIVLTLINLAVAFVIWAPFIIAANKMDPSLGEND</sequence>
<dbReference type="EMBL" id="JAEEGA010000019">
    <property type="protein sequence ID" value="MBP1043811.1"/>
    <property type="molecule type" value="Genomic_DNA"/>
</dbReference>
<comment type="subcellular location">
    <subcellularLocation>
        <location evidence="1">Cell membrane</location>
        <topology evidence="1">Multi-pass membrane protein</topology>
    </subcellularLocation>
</comment>
<feature type="domain" description="PTS EIIC type-3" evidence="10">
    <location>
        <begin position="8"/>
        <end position="449"/>
    </location>
</feature>
<evidence type="ECO:0000256" key="5">
    <source>
        <dbReference type="ARBA" id="ARBA00022692"/>
    </source>
</evidence>
<evidence type="ECO:0000256" key="3">
    <source>
        <dbReference type="ARBA" id="ARBA00022475"/>
    </source>
</evidence>
<feature type="transmembrane region" description="Helical" evidence="9">
    <location>
        <begin position="257"/>
        <end position="279"/>
    </location>
</feature>
<dbReference type="InterPro" id="IPR051088">
    <property type="entry name" value="PTS_Sugar-EIIC/EIIB"/>
</dbReference>
<keyword evidence="5 9" id="KW-0812">Transmembrane</keyword>
<dbReference type="InterPro" id="IPR003352">
    <property type="entry name" value="PTS_EIIC"/>
</dbReference>
<evidence type="ECO:0000256" key="1">
    <source>
        <dbReference type="ARBA" id="ARBA00004651"/>
    </source>
</evidence>
<feature type="transmembrane region" description="Helical" evidence="9">
    <location>
        <begin position="215"/>
        <end position="236"/>
    </location>
</feature>
<reference evidence="11" key="1">
    <citation type="submission" date="2020-12" db="EMBL/GenBank/DDBJ databases">
        <title>Vagococcus allomyrinae sp. nov. and Enterococcus lavae sp. nov., isolated from the larvae of Allomyrina dichotoma.</title>
        <authorList>
            <person name="Lee S.D."/>
        </authorList>
    </citation>
    <scope>NUCLEOTIDE SEQUENCE</scope>
    <source>
        <strain evidence="11">BWB3-3</strain>
    </source>
</reference>
<dbReference type="Proteomes" id="UP000674938">
    <property type="component" value="Unassembled WGS sequence"/>
</dbReference>
<dbReference type="PANTHER" id="PTHR33989">
    <property type="match status" value="1"/>
</dbReference>